<dbReference type="STRING" id="1480615.AWJ14_15760"/>
<feature type="transmembrane region" description="Helical" evidence="7">
    <location>
        <begin position="285"/>
        <end position="306"/>
    </location>
</feature>
<dbReference type="PANTHER" id="PTHR43531:SF11">
    <property type="entry name" value="METHYL-ACCEPTING CHEMOTAXIS PROTEIN 3"/>
    <property type="match status" value="1"/>
</dbReference>
<gene>
    <name evidence="10" type="ORF">AWJ14_15760</name>
</gene>
<keyword evidence="7" id="KW-0472">Membrane</keyword>
<dbReference type="InterPro" id="IPR029150">
    <property type="entry name" value="dCache_3"/>
</dbReference>
<dbReference type="SMART" id="SM00304">
    <property type="entry name" value="HAMP"/>
    <property type="match status" value="2"/>
</dbReference>
<keyword evidence="5" id="KW-0175">Coiled coil</keyword>
<dbReference type="Pfam" id="PF14827">
    <property type="entry name" value="dCache_3"/>
    <property type="match status" value="1"/>
</dbReference>
<dbReference type="InterPro" id="IPR051310">
    <property type="entry name" value="MCP_chemotaxis"/>
</dbReference>
<dbReference type="GO" id="GO:0016020">
    <property type="term" value="C:membrane"/>
    <property type="evidence" value="ECO:0007669"/>
    <property type="project" value="UniProtKB-SubCell"/>
</dbReference>
<dbReference type="SUPFAM" id="SSF103190">
    <property type="entry name" value="Sensory domain-like"/>
    <property type="match status" value="1"/>
</dbReference>
<feature type="domain" description="HAMP" evidence="9">
    <location>
        <begin position="388"/>
        <end position="440"/>
    </location>
</feature>
<dbReference type="PROSITE" id="PS50111">
    <property type="entry name" value="CHEMOTAXIS_TRANSDUC_2"/>
    <property type="match status" value="1"/>
</dbReference>
<keyword evidence="7" id="KW-0812">Transmembrane</keyword>
<evidence type="ECO:0000259" key="9">
    <source>
        <dbReference type="PROSITE" id="PS50885"/>
    </source>
</evidence>
<sequence>MSEIDIKRPMWVKMTAYGFAAVLFASATIGGLAWYSQSSMNEQAVLKEFNADLAVLEADMEAQKRAAASLALTVASEPDLAGLIAGNAREALIARYAGSQAGVIANSGLGLITFSRDGVVVARVHAPTKFGDDIRGRRKMIVATLADKKLHAGVEPGRTSVNVFATAPVMKDGQIEGVVDIGSELNADYFSRIADKTDAQIAIHILKDGKFETQSSTFDGATMLSPEELTAVFEGSQPLKMMSAGKRDYAVNGTVLENFSGERIGVIEMASNVTPVVAAGQAATWMSIVGTVIVSLLSLLGFFFYARSFSGTISRMTGTMARLANGDLEVTVQDQDRPDEVGAMARAVQVFKQSGLDKIRLEAEADAQRNHAEQARNRSSEAERIRAQEMEQATKGLAEGLKHLADGDLSFQLTQPFAADFEGLRGNFNAAVAQLGDTLRSVAEASKQIDTGSREISQSAEDLSRRTEQQAASLEETAAALDQITANVTNSTQRVEEARAAAVQANQSAVQSATIVSNAVDAMGKIEQSSSQISNIIGVIDEIAFQTNLLALNAGVEAARAGEAGKGFAVVAQEVRELAQRSAQAAKEIKDLIRNSSVEVEGGVRLVHETGEALKAIENYIVTVNDHMTAIASAAKEQSVGLTEVNTAVNQMDQVTQQNAAMVEESTAASASLSDEAGRLGALIGQFRLAGGTGGQAAALREVAAVMAKPASSAGRPARSQGNLAVKAEEWSEF</sequence>
<dbReference type="CDD" id="cd11386">
    <property type="entry name" value="MCP_signal"/>
    <property type="match status" value="1"/>
</dbReference>
<dbReference type="SMART" id="SM00283">
    <property type="entry name" value="MA"/>
    <property type="match status" value="1"/>
</dbReference>
<dbReference type="SUPFAM" id="SSF58104">
    <property type="entry name" value="Methyl-accepting chemotaxis protein (MCP) signaling domain"/>
    <property type="match status" value="1"/>
</dbReference>
<dbReference type="Gene3D" id="1.10.8.500">
    <property type="entry name" value="HAMP domain in histidine kinase"/>
    <property type="match status" value="1"/>
</dbReference>
<dbReference type="FunFam" id="1.10.287.950:FF:000001">
    <property type="entry name" value="Methyl-accepting chemotaxis sensory transducer"/>
    <property type="match status" value="1"/>
</dbReference>
<dbReference type="GO" id="GO:0007165">
    <property type="term" value="P:signal transduction"/>
    <property type="evidence" value="ECO:0007669"/>
    <property type="project" value="UniProtKB-KW"/>
</dbReference>
<dbReference type="RefSeq" id="WP_066177234.1">
    <property type="nucleotide sequence ID" value="NZ_LQZT01000010.1"/>
</dbReference>
<keyword evidence="2" id="KW-0145">Chemotaxis</keyword>
<feature type="coiled-coil region" evidence="5">
    <location>
        <begin position="358"/>
        <end position="392"/>
    </location>
</feature>
<dbReference type="Proteomes" id="UP000094795">
    <property type="component" value="Unassembled WGS sequence"/>
</dbReference>
<dbReference type="InterPro" id="IPR003660">
    <property type="entry name" value="HAMP_dom"/>
</dbReference>
<comment type="subcellular location">
    <subcellularLocation>
        <location evidence="1">Membrane</location>
    </subcellularLocation>
</comment>
<evidence type="ECO:0000313" key="11">
    <source>
        <dbReference type="Proteomes" id="UP000094795"/>
    </source>
</evidence>
<dbReference type="SUPFAM" id="SSF158472">
    <property type="entry name" value="HAMP domain-like"/>
    <property type="match status" value="1"/>
</dbReference>
<comment type="caution">
    <text evidence="10">The sequence shown here is derived from an EMBL/GenBank/DDBJ whole genome shotgun (WGS) entry which is preliminary data.</text>
</comment>
<dbReference type="GO" id="GO:0006935">
    <property type="term" value="P:chemotaxis"/>
    <property type="evidence" value="ECO:0007669"/>
    <property type="project" value="UniProtKB-KW"/>
</dbReference>
<evidence type="ECO:0000259" key="8">
    <source>
        <dbReference type="PROSITE" id="PS50111"/>
    </source>
</evidence>
<dbReference type="PANTHER" id="PTHR43531">
    <property type="entry name" value="PROTEIN ICFG"/>
    <property type="match status" value="1"/>
</dbReference>
<evidence type="ECO:0000313" key="10">
    <source>
        <dbReference type="EMBL" id="OCW58104.1"/>
    </source>
</evidence>
<feature type="region of interest" description="Disordered" evidence="6">
    <location>
        <begin position="713"/>
        <end position="734"/>
    </location>
</feature>
<organism evidence="10 11">
    <name type="scientific">Hoeflea olei</name>
    <dbReference type="NCBI Taxonomy" id="1480615"/>
    <lineage>
        <taxon>Bacteria</taxon>
        <taxon>Pseudomonadati</taxon>
        <taxon>Pseudomonadota</taxon>
        <taxon>Alphaproteobacteria</taxon>
        <taxon>Hyphomicrobiales</taxon>
        <taxon>Rhizobiaceae</taxon>
        <taxon>Hoeflea</taxon>
    </lineage>
</organism>
<evidence type="ECO:0000256" key="1">
    <source>
        <dbReference type="ARBA" id="ARBA00004370"/>
    </source>
</evidence>
<reference evidence="10 11" key="1">
    <citation type="submission" date="2015-12" db="EMBL/GenBank/DDBJ databases">
        <authorList>
            <person name="Shamseldin A."/>
            <person name="Moawad H."/>
            <person name="Abd El-Rahim W.M."/>
            <person name="Sadowsky M.J."/>
        </authorList>
    </citation>
    <scope>NUCLEOTIDE SEQUENCE [LARGE SCALE GENOMIC DNA]</scope>
    <source>
        <strain evidence="10 11">JC234</strain>
    </source>
</reference>
<name>A0A1C1YX26_9HYPH</name>
<dbReference type="PROSITE" id="PS50885">
    <property type="entry name" value="HAMP"/>
    <property type="match status" value="2"/>
</dbReference>
<keyword evidence="7" id="KW-1133">Transmembrane helix</keyword>
<dbReference type="Pfam" id="PF00015">
    <property type="entry name" value="MCPsignal"/>
    <property type="match status" value="1"/>
</dbReference>
<evidence type="ECO:0000256" key="2">
    <source>
        <dbReference type="ARBA" id="ARBA00022500"/>
    </source>
</evidence>
<dbReference type="InterPro" id="IPR029151">
    <property type="entry name" value="Sensor-like_sf"/>
</dbReference>
<feature type="domain" description="HAMP" evidence="9">
    <location>
        <begin position="307"/>
        <end position="360"/>
    </location>
</feature>
<dbReference type="Pfam" id="PF00672">
    <property type="entry name" value="HAMP"/>
    <property type="match status" value="1"/>
</dbReference>
<protein>
    <submittedName>
        <fullName evidence="10">Chemotaxis protein</fullName>
    </submittedName>
</protein>
<proteinExistence type="inferred from homology"/>
<comment type="similarity">
    <text evidence="3">Belongs to the methyl-accepting chemotaxis (MCP) protein family.</text>
</comment>
<dbReference type="InterPro" id="IPR004089">
    <property type="entry name" value="MCPsignal_dom"/>
</dbReference>
<dbReference type="EMBL" id="LQZT01000010">
    <property type="protein sequence ID" value="OCW58104.1"/>
    <property type="molecule type" value="Genomic_DNA"/>
</dbReference>
<feature type="transmembrane region" description="Helical" evidence="7">
    <location>
        <begin position="16"/>
        <end position="35"/>
    </location>
</feature>
<evidence type="ECO:0000256" key="6">
    <source>
        <dbReference type="SAM" id="MobiDB-lite"/>
    </source>
</evidence>
<evidence type="ECO:0000256" key="7">
    <source>
        <dbReference type="SAM" id="Phobius"/>
    </source>
</evidence>
<feature type="coiled-coil region" evidence="5">
    <location>
        <begin position="457"/>
        <end position="501"/>
    </location>
</feature>
<dbReference type="AlphaFoldDB" id="A0A1C1YX26"/>
<dbReference type="Gene3D" id="1.10.287.950">
    <property type="entry name" value="Methyl-accepting chemotaxis protein"/>
    <property type="match status" value="1"/>
</dbReference>
<keyword evidence="4" id="KW-0807">Transducer</keyword>
<dbReference type="CDD" id="cd06225">
    <property type="entry name" value="HAMP"/>
    <property type="match status" value="1"/>
</dbReference>
<accession>A0A1C1YX26</accession>
<keyword evidence="11" id="KW-1185">Reference proteome</keyword>
<evidence type="ECO:0000256" key="5">
    <source>
        <dbReference type="SAM" id="Coils"/>
    </source>
</evidence>
<evidence type="ECO:0000256" key="3">
    <source>
        <dbReference type="ARBA" id="ARBA00029447"/>
    </source>
</evidence>
<evidence type="ECO:0000256" key="4">
    <source>
        <dbReference type="PROSITE-ProRule" id="PRU00284"/>
    </source>
</evidence>
<feature type="domain" description="Methyl-accepting transducer" evidence="8">
    <location>
        <begin position="445"/>
        <end position="674"/>
    </location>
</feature>